<keyword evidence="4 5" id="KW-0648">Protein biosynthesis</keyword>
<comment type="subcellular location">
    <subcellularLocation>
        <location evidence="1 5">Cytoplasm</location>
    </subcellularLocation>
</comment>
<dbReference type="InterPro" id="IPR036191">
    <property type="entry name" value="RRF_sf"/>
</dbReference>
<feature type="domain" description="Ribosome recycling factor" evidence="7">
    <location>
        <begin position="21"/>
        <end position="182"/>
    </location>
</feature>
<dbReference type="InterPro" id="IPR002661">
    <property type="entry name" value="Ribosome_recyc_fac"/>
</dbReference>
<evidence type="ECO:0000313" key="14">
    <source>
        <dbReference type="Proteomes" id="UP000053433"/>
    </source>
</evidence>
<protein>
    <recommendedName>
        <fullName evidence="5">Ribosome-recycling factor</fullName>
        <shortName evidence="5">RRF</shortName>
    </recommendedName>
    <alternativeName>
        <fullName evidence="5">Ribosome-releasing factor</fullName>
    </alternativeName>
</protein>
<evidence type="ECO:0000256" key="1">
    <source>
        <dbReference type="ARBA" id="ARBA00004496"/>
    </source>
</evidence>
<evidence type="ECO:0000256" key="5">
    <source>
        <dbReference type="HAMAP-Rule" id="MF_00040"/>
    </source>
</evidence>
<dbReference type="Proteomes" id="UP000472755">
    <property type="component" value="Unassembled WGS sequence"/>
</dbReference>
<proteinExistence type="inferred from homology"/>
<dbReference type="PANTHER" id="PTHR20982:SF3">
    <property type="entry name" value="MITOCHONDRIAL RIBOSOME RECYCLING FACTOR PSEUDO 1"/>
    <property type="match status" value="1"/>
</dbReference>
<comment type="similarity">
    <text evidence="2 5">Belongs to the RRF family.</text>
</comment>
<evidence type="ECO:0000313" key="10">
    <source>
        <dbReference type="EMBL" id="MST90688.1"/>
    </source>
</evidence>
<dbReference type="Gene3D" id="1.10.132.20">
    <property type="entry name" value="Ribosome-recycling factor"/>
    <property type="match status" value="1"/>
</dbReference>
<reference evidence="9 14" key="2">
    <citation type="submission" date="2015-10" db="EMBL/GenBank/DDBJ databases">
        <title>A novel member of the family Ruminococcaceae isolated from human faeces.</title>
        <authorList>
            <person name="Shkoporov A.N."/>
            <person name="Chaplin A.V."/>
            <person name="Motuzova O.V."/>
            <person name="Kafarskaia L.I."/>
            <person name="Efimov B.A."/>
        </authorList>
    </citation>
    <scope>NUCLEOTIDE SEQUENCE [LARGE SCALE GENOMIC DNA]</scope>
    <source>
        <strain evidence="9 14">668</strain>
    </source>
</reference>
<dbReference type="InterPro" id="IPR023584">
    <property type="entry name" value="Ribosome_recyc_fac_dom"/>
</dbReference>
<dbReference type="GO" id="GO:0043023">
    <property type="term" value="F:ribosomal large subunit binding"/>
    <property type="evidence" value="ECO:0007669"/>
    <property type="project" value="TreeGrafter"/>
</dbReference>
<dbReference type="PATRIC" id="fig|1550024.3.peg.3103"/>
<evidence type="ECO:0000313" key="9">
    <source>
        <dbReference type="EMBL" id="KUE78017.1"/>
    </source>
</evidence>
<evidence type="ECO:0000313" key="13">
    <source>
        <dbReference type="Proteomes" id="UP000032483"/>
    </source>
</evidence>
<dbReference type="EMBL" id="WMZR01000008">
    <property type="protein sequence ID" value="MTS51491.1"/>
    <property type="molecule type" value="Genomic_DNA"/>
</dbReference>
<dbReference type="RefSeq" id="WP_009325534.1">
    <property type="nucleotide sequence ID" value="NZ_CATXDA010000075.1"/>
</dbReference>
<evidence type="ECO:0000259" key="7">
    <source>
        <dbReference type="Pfam" id="PF01765"/>
    </source>
</evidence>
<dbReference type="Proteomes" id="UP000053433">
    <property type="component" value="Unassembled WGS sequence"/>
</dbReference>
<evidence type="ECO:0000313" key="16">
    <source>
        <dbReference type="Proteomes" id="UP000449193"/>
    </source>
</evidence>
<gene>
    <name evidence="5" type="primary">frr</name>
    <name evidence="9" type="ORF">ASJ35_01760</name>
    <name evidence="10" type="ORF">FYJ76_01830</name>
    <name evidence="12" type="ORF">GMD52_08045</name>
    <name evidence="11" type="ORF">GMD59_16410</name>
    <name evidence="8" type="ORF">TQ39_13595</name>
</gene>
<dbReference type="Gene3D" id="3.30.1360.40">
    <property type="match status" value="1"/>
</dbReference>
<keyword evidence="13" id="KW-1185">Reference proteome</keyword>
<dbReference type="Proteomes" id="UP000449193">
    <property type="component" value="Unassembled WGS sequence"/>
</dbReference>
<dbReference type="PANTHER" id="PTHR20982">
    <property type="entry name" value="RIBOSOME RECYCLING FACTOR"/>
    <property type="match status" value="1"/>
</dbReference>
<reference evidence="10 15" key="4">
    <citation type="submission" date="2019-08" db="EMBL/GenBank/DDBJ databases">
        <title>In-depth cultivation of the pig gut microbiome towards novel bacterial diversity and tailored functional studies.</title>
        <authorList>
            <person name="Wylensek D."/>
            <person name="Hitch T.C.A."/>
            <person name="Clavel T."/>
        </authorList>
    </citation>
    <scope>NUCLEOTIDE SEQUENCE [LARGE SCALE GENOMIC DNA]</scope>
    <source>
        <strain evidence="10 15">WCA3-601-WT-6J</strain>
    </source>
</reference>
<evidence type="ECO:0000313" key="17">
    <source>
        <dbReference type="Proteomes" id="UP000472755"/>
    </source>
</evidence>
<dbReference type="EMBL" id="JXXK01000021">
    <property type="protein sequence ID" value="KJF39232.1"/>
    <property type="molecule type" value="Genomic_DNA"/>
</dbReference>
<comment type="caution">
    <text evidence="8">The sequence shown here is derived from an EMBL/GenBank/DDBJ whole genome shotgun (WGS) entry which is preliminary data.</text>
</comment>
<dbReference type="FunFam" id="3.30.1360.40:FF:000001">
    <property type="entry name" value="Ribosome-recycling factor"/>
    <property type="match status" value="1"/>
</dbReference>
<comment type="function">
    <text evidence="5">Responsible for the release of ribosomes from messenger RNA at the termination of protein biosynthesis. May increase the efficiency of translation by recycling ribosomes from one round of translation to another.</text>
</comment>
<keyword evidence="6" id="KW-0175">Coiled coil</keyword>
<reference evidence="16 17" key="3">
    <citation type="journal article" date="2019" name="Nat. Med.">
        <title>A library of human gut bacterial isolates paired with longitudinal multiomics data enables mechanistic microbiome research.</title>
        <authorList>
            <person name="Poyet M."/>
            <person name="Groussin M."/>
            <person name="Gibbons S.M."/>
            <person name="Avila-Pacheco J."/>
            <person name="Jiang X."/>
            <person name="Kearney S.M."/>
            <person name="Perrotta A.R."/>
            <person name="Berdy B."/>
            <person name="Zhao S."/>
            <person name="Lieberman T.D."/>
            <person name="Swanson P.K."/>
            <person name="Smith M."/>
            <person name="Roesemann S."/>
            <person name="Alexander J.E."/>
            <person name="Rich S.A."/>
            <person name="Livny J."/>
            <person name="Vlamakis H."/>
            <person name="Clish C."/>
            <person name="Bullock K."/>
            <person name="Deik A."/>
            <person name="Scott J."/>
            <person name="Pierce K.A."/>
            <person name="Xavier R.J."/>
            <person name="Alm E.J."/>
        </authorList>
    </citation>
    <scope>NUCLEOTIDE SEQUENCE [LARGE SCALE GENOMIC DNA]</scope>
    <source>
        <strain evidence="11 17">BIOML-A4</strain>
        <strain evidence="12 16">BIOML-A7</strain>
    </source>
</reference>
<dbReference type="GeneID" id="42857600"/>
<evidence type="ECO:0000313" key="15">
    <source>
        <dbReference type="Proteomes" id="UP000431913"/>
    </source>
</evidence>
<dbReference type="GO" id="GO:0006415">
    <property type="term" value="P:translational termination"/>
    <property type="evidence" value="ECO:0007669"/>
    <property type="project" value="UniProtKB-UniRule"/>
</dbReference>
<evidence type="ECO:0000313" key="11">
    <source>
        <dbReference type="EMBL" id="MTS28852.1"/>
    </source>
</evidence>
<sequence length="184" mass="20649">MSAETKTYEDKMTGVINHLVKEHATIRAGRANPAILDKVTVDYYGTPTPINQVAAVSVAEARVLTISPWDASLMHAIEKAILTSDIGINPTNDGRVMRLVFPAPTEERRKQLTKEAMHMGEEAKIAVRNVRRDALDKFKAKKKAGELTEDDLKNLENEMQKITDKFVKEIDKTCEAKNKEIMEI</sequence>
<dbReference type="Proteomes" id="UP000431913">
    <property type="component" value="Unassembled WGS sequence"/>
</dbReference>
<evidence type="ECO:0000313" key="8">
    <source>
        <dbReference type="EMBL" id="KJF39232.1"/>
    </source>
</evidence>
<evidence type="ECO:0000256" key="3">
    <source>
        <dbReference type="ARBA" id="ARBA00022490"/>
    </source>
</evidence>
<name>A0A0D8IX44_9FIRM</name>
<dbReference type="SUPFAM" id="SSF55194">
    <property type="entry name" value="Ribosome recycling factor, RRF"/>
    <property type="match status" value="1"/>
</dbReference>
<evidence type="ECO:0000256" key="6">
    <source>
        <dbReference type="SAM" id="Coils"/>
    </source>
</evidence>
<dbReference type="EMBL" id="WMZU01000039">
    <property type="protein sequence ID" value="MTS28852.1"/>
    <property type="molecule type" value="Genomic_DNA"/>
</dbReference>
<dbReference type="FunFam" id="1.10.132.20:FF:000001">
    <property type="entry name" value="Ribosome-recycling factor"/>
    <property type="match status" value="1"/>
</dbReference>
<accession>A0A0D8IX44</accession>
<organism evidence="8 13">
    <name type="scientific">Ruthenibacterium lactatiformans</name>
    <dbReference type="NCBI Taxonomy" id="1550024"/>
    <lineage>
        <taxon>Bacteria</taxon>
        <taxon>Bacillati</taxon>
        <taxon>Bacillota</taxon>
        <taxon>Clostridia</taxon>
        <taxon>Eubacteriales</taxon>
        <taxon>Oscillospiraceae</taxon>
        <taxon>Ruthenibacterium</taxon>
    </lineage>
</organism>
<dbReference type="EMBL" id="LMUA01000001">
    <property type="protein sequence ID" value="KUE78017.1"/>
    <property type="molecule type" value="Genomic_DNA"/>
</dbReference>
<dbReference type="EMBL" id="VUNJ01000002">
    <property type="protein sequence ID" value="MST90688.1"/>
    <property type="molecule type" value="Genomic_DNA"/>
</dbReference>
<evidence type="ECO:0000256" key="2">
    <source>
        <dbReference type="ARBA" id="ARBA00005912"/>
    </source>
</evidence>
<dbReference type="NCBIfam" id="TIGR00496">
    <property type="entry name" value="frr"/>
    <property type="match status" value="1"/>
</dbReference>
<evidence type="ECO:0000313" key="12">
    <source>
        <dbReference type="EMBL" id="MTS51491.1"/>
    </source>
</evidence>
<reference evidence="8" key="1">
    <citation type="submission" date="2015-02" db="EMBL/GenBank/DDBJ databases">
        <title>A novel member of the family Ruminococcaceae isolated from human feces.</title>
        <authorList>
            <person name="Shkoporov A.N."/>
            <person name="Chaplin A.V."/>
            <person name="Motuzova O.V."/>
            <person name="Kafarskaia L.I."/>
            <person name="Khokhlova E.V."/>
            <person name="Efimov B.A."/>
        </authorList>
    </citation>
    <scope>NUCLEOTIDE SEQUENCE [LARGE SCALE GENOMIC DNA]</scope>
    <source>
        <strain evidence="8">585-1</strain>
    </source>
</reference>
<dbReference type="HAMAP" id="MF_00040">
    <property type="entry name" value="RRF"/>
    <property type="match status" value="1"/>
</dbReference>
<dbReference type="Pfam" id="PF01765">
    <property type="entry name" value="RRF"/>
    <property type="match status" value="1"/>
</dbReference>
<feature type="coiled-coil region" evidence="6">
    <location>
        <begin position="138"/>
        <end position="172"/>
    </location>
</feature>
<dbReference type="CDD" id="cd00520">
    <property type="entry name" value="RRF"/>
    <property type="match status" value="1"/>
</dbReference>
<dbReference type="GO" id="GO:0005737">
    <property type="term" value="C:cytoplasm"/>
    <property type="evidence" value="ECO:0007669"/>
    <property type="project" value="UniProtKB-SubCell"/>
</dbReference>
<evidence type="ECO:0000256" key="4">
    <source>
        <dbReference type="ARBA" id="ARBA00022917"/>
    </source>
</evidence>
<dbReference type="AlphaFoldDB" id="A0A0D8IX44"/>
<dbReference type="Proteomes" id="UP000032483">
    <property type="component" value="Unassembled WGS sequence"/>
</dbReference>
<keyword evidence="3 5" id="KW-0963">Cytoplasm</keyword>
<accession>A0A0W7TW17</accession>